<dbReference type="Pfam" id="PF05936">
    <property type="entry name" value="T6SS_VasE"/>
    <property type="match status" value="1"/>
</dbReference>
<comment type="caution">
    <text evidence="1">The sequence shown here is derived from an EMBL/GenBank/DDBJ whole genome shotgun (WGS) entry which is preliminary data.</text>
</comment>
<evidence type="ECO:0000313" key="1">
    <source>
        <dbReference type="EMBL" id="MCW8348641.1"/>
    </source>
</evidence>
<dbReference type="PANTHER" id="PTHR35566">
    <property type="entry name" value="BLR3599 PROTEIN"/>
    <property type="match status" value="1"/>
</dbReference>
<proteinExistence type="predicted"/>
<dbReference type="NCBIfam" id="TIGR03353">
    <property type="entry name" value="VI_chp_4"/>
    <property type="match status" value="1"/>
</dbReference>
<name>A0A9X3CRU7_9VIBR</name>
<gene>
    <name evidence="1" type="primary">tssK</name>
    <name evidence="1" type="ORF">MD535_21875</name>
</gene>
<sequence length="441" mass="49150">MSLYNPVVWQDGMFMKPQHFQQLDRSQSKLSNMLSSYSSPLHWGIKRLEINNELLVLGKIGITRAEGILQDRTPFDLPLLAELPEVKDVDPAIADKVVYLCCPLPSERSELFGSKQNGARYNMESQEAVDACYDSEDMASIIVGKLSFCLKYDHEDKSAYTSIPILKISEVKPDGSVILDDSFIPTCVDIHASVVLSKFATEFASMLKHRAESIVQRLGVVDQQGVSSVSDFMLLQALNRYEPLFWHFASVDGVHPESLYRVLVQAEGELSTLCSVSRRPQEFTKYNHGDLTSCLSRSLESAKMTLSVMSEQRAVPLALTEQKYGIRTAAITDSKLVDNTTFILAVKADVTLDVLHTQFISQTKIGSIDNIRDLINLQLPGIEIKPMPVVPRSLPYHAGYTYFELDKACEEWAALKNAAAIAVHVAGDFANLSLQLWAVRL</sequence>
<keyword evidence="2" id="KW-1185">Reference proteome</keyword>
<dbReference type="EMBL" id="JAKRRY010000043">
    <property type="protein sequence ID" value="MCW8348641.1"/>
    <property type="molecule type" value="Genomic_DNA"/>
</dbReference>
<protein>
    <submittedName>
        <fullName evidence="1">Type VI secretion system baseplate subunit TssK</fullName>
    </submittedName>
</protein>
<dbReference type="InterPro" id="IPR010263">
    <property type="entry name" value="T6SS_TssK"/>
</dbReference>
<dbReference type="RefSeq" id="WP_265677172.1">
    <property type="nucleotide sequence ID" value="NZ_JAKRRY010000043.1"/>
</dbReference>
<dbReference type="Proteomes" id="UP001155587">
    <property type="component" value="Unassembled WGS sequence"/>
</dbReference>
<dbReference type="PANTHER" id="PTHR35566:SF1">
    <property type="entry name" value="TYPE VI SECRETION SYSTEM BASEPLATE COMPONENT TSSK1"/>
    <property type="match status" value="1"/>
</dbReference>
<accession>A0A9X3CRU7</accession>
<evidence type="ECO:0000313" key="2">
    <source>
        <dbReference type="Proteomes" id="UP001155587"/>
    </source>
</evidence>
<reference evidence="1" key="1">
    <citation type="submission" date="2022-02" db="EMBL/GenBank/DDBJ databases">
        <title>Vibrio sp. nov, a new bacterium isolated from seawater.</title>
        <authorList>
            <person name="Yuan Y."/>
        </authorList>
    </citation>
    <scope>NUCLEOTIDE SEQUENCE</scope>
    <source>
        <strain evidence="1">ZSDZ65</strain>
    </source>
</reference>
<organism evidence="1 2">
    <name type="scientific">Vibrio qingdaonensis</name>
    <dbReference type="NCBI Taxonomy" id="2829491"/>
    <lineage>
        <taxon>Bacteria</taxon>
        <taxon>Pseudomonadati</taxon>
        <taxon>Pseudomonadota</taxon>
        <taxon>Gammaproteobacteria</taxon>
        <taxon>Vibrionales</taxon>
        <taxon>Vibrionaceae</taxon>
        <taxon>Vibrio</taxon>
    </lineage>
</organism>
<dbReference type="AlphaFoldDB" id="A0A9X3CRU7"/>